<name>A0ABY6DQK2_9NEIS</name>
<protein>
    <recommendedName>
        <fullName evidence="3">Restriction endonuclease type IV Mrr domain-containing protein</fullName>
    </recommendedName>
</protein>
<dbReference type="Proteomes" id="UP001061302">
    <property type="component" value="Chromosome"/>
</dbReference>
<sequence>MATTQTLGPLHFEDLEPKRFEDLARQLIYDFKPWRKLEATGRAGSDDGFDARGYEMLAAETSVAVPSYSSESAGDVEETNADQALAVGADDKLWLLQCKRERAIGPTKLLGYLDDIVLAEGDRPCGTFQRELRQRRLRQNL</sequence>
<organism evidence="1 2">
    <name type="scientific">Chitiniphilus purpureus</name>
    <dbReference type="NCBI Taxonomy" id="2981137"/>
    <lineage>
        <taxon>Bacteria</taxon>
        <taxon>Pseudomonadati</taxon>
        <taxon>Pseudomonadota</taxon>
        <taxon>Betaproteobacteria</taxon>
        <taxon>Neisseriales</taxon>
        <taxon>Chitinibacteraceae</taxon>
        <taxon>Chitiniphilus</taxon>
    </lineage>
</organism>
<evidence type="ECO:0000313" key="1">
    <source>
        <dbReference type="EMBL" id="UXY16649.1"/>
    </source>
</evidence>
<evidence type="ECO:0000313" key="2">
    <source>
        <dbReference type="Proteomes" id="UP001061302"/>
    </source>
</evidence>
<dbReference type="EMBL" id="CP106753">
    <property type="protein sequence ID" value="UXY16649.1"/>
    <property type="molecule type" value="Genomic_DNA"/>
</dbReference>
<dbReference type="RefSeq" id="WP_263126031.1">
    <property type="nucleotide sequence ID" value="NZ_CP106753.1"/>
</dbReference>
<keyword evidence="2" id="KW-1185">Reference proteome</keyword>
<proteinExistence type="predicted"/>
<reference evidence="1" key="1">
    <citation type="submission" date="2022-10" db="EMBL/GenBank/DDBJ databases">
        <title>Chitiniphilus purpureus sp. nov., a novel chitin-degrading bacterium isolated from crawfish pond sediment.</title>
        <authorList>
            <person name="Li K."/>
        </authorList>
    </citation>
    <scope>NUCLEOTIDE SEQUENCE</scope>
    <source>
        <strain evidence="1">CD1</strain>
    </source>
</reference>
<gene>
    <name evidence="1" type="ORF">N8I74_06415</name>
</gene>
<evidence type="ECO:0008006" key="3">
    <source>
        <dbReference type="Google" id="ProtNLM"/>
    </source>
</evidence>
<accession>A0ABY6DQK2</accession>